<keyword evidence="5 9" id="KW-1133">Transmembrane helix</keyword>
<dbReference type="Proteomes" id="UP000293483">
    <property type="component" value="Unassembled WGS sequence"/>
</dbReference>
<dbReference type="GO" id="GO:0015297">
    <property type="term" value="F:antiporter activity"/>
    <property type="evidence" value="ECO:0007669"/>
    <property type="project" value="TreeGrafter"/>
</dbReference>
<dbReference type="SUPFAM" id="SSF103481">
    <property type="entry name" value="Multidrug resistance efflux transporter EmrE"/>
    <property type="match status" value="1"/>
</dbReference>
<dbReference type="STRING" id="202951.GCA_001485025_00695"/>
<evidence type="ECO:0000256" key="7">
    <source>
        <dbReference type="ARBA" id="ARBA00038032"/>
    </source>
</evidence>
<organism evidence="10 11">
    <name type="scientific">Acinetobacter bouvetii</name>
    <dbReference type="NCBI Taxonomy" id="202951"/>
    <lineage>
        <taxon>Bacteria</taxon>
        <taxon>Pseudomonadati</taxon>
        <taxon>Pseudomonadota</taxon>
        <taxon>Gammaproteobacteria</taxon>
        <taxon>Moraxellales</taxon>
        <taxon>Moraxellaceae</taxon>
        <taxon>Acinetobacter</taxon>
    </lineage>
</organism>
<evidence type="ECO:0000256" key="3">
    <source>
        <dbReference type="ARBA" id="ARBA00022475"/>
    </source>
</evidence>
<dbReference type="PANTHER" id="PTHR30561:SF1">
    <property type="entry name" value="MULTIDRUG TRANSPORTER EMRE"/>
    <property type="match status" value="1"/>
</dbReference>
<keyword evidence="3" id="KW-1003">Cell membrane</keyword>
<evidence type="ECO:0000256" key="1">
    <source>
        <dbReference type="ARBA" id="ARBA00004651"/>
    </source>
</evidence>
<dbReference type="GO" id="GO:0015220">
    <property type="term" value="F:choline transmembrane transporter activity"/>
    <property type="evidence" value="ECO:0007669"/>
    <property type="project" value="TreeGrafter"/>
</dbReference>
<comment type="caution">
    <text evidence="10">The sequence shown here is derived from an EMBL/GenBank/DDBJ whole genome shotgun (WGS) entry which is preliminary data.</text>
</comment>
<dbReference type="InterPro" id="IPR045324">
    <property type="entry name" value="Small_multidrug_res"/>
</dbReference>
<dbReference type="Pfam" id="PF00893">
    <property type="entry name" value="Multi_Drug_Res"/>
    <property type="match status" value="1"/>
</dbReference>
<feature type="transmembrane region" description="Helical" evidence="9">
    <location>
        <begin position="32"/>
        <end position="50"/>
    </location>
</feature>
<proteinExistence type="inferred from homology"/>
<dbReference type="EMBL" id="SGSU01000014">
    <property type="protein sequence ID" value="RZG65740.1"/>
    <property type="molecule type" value="Genomic_DNA"/>
</dbReference>
<dbReference type="AlphaFoldDB" id="A0A4Q7AR71"/>
<evidence type="ECO:0000256" key="6">
    <source>
        <dbReference type="ARBA" id="ARBA00023136"/>
    </source>
</evidence>
<keyword evidence="2" id="KW-0813">Transport</keyword>
<dbReference type="GO" id="GO:0031460">
    <property type="term" value="P:glycine betaine transport"/>
    <property type="evidence" value="ECO:0007669"/>
    <property type="project" value="TreeGrafter"/>
</dbReference>
<evidence type="ECO:0000256" key="2">
    <source>
        <dbReference type="ARBA" id="ARBA00022448"/>
    </source>
</evidence>
<evidence type="ECO:0000256" key="8">
    <source>
        <dbReference type="RuleBase" id="RU003942"/>
    </source>
</evidence>
<dbReference type="PANTHER" id="PTHR30561">
    <property type="entry name" value="SMR FAMILY PROTON-DEPENDENT DRUG EFFLUX TRANSPORTER SUGE"/>
    <property type="match status" value="1"/>
</dbReference>
<feature type="transmembrane region" description="Helical" evidence="9">
    <location>
        <begin position="57"/>
        <end position="78"/>
    </location>
</feature>
<protein>
    <submittedName>
        <fullName evidence="10">QacE family quaternary ammonium compound efflux SMR transporter</fullName>
    </submittedName>
</protein>
<comment type="subcellular location">
    <subcellularLocation>
        <location evidence="1 8">Cell membrane</location>
        <topology evidence="1 8">Multi-pass membrane protein</topology>
    </subcellularLocation>
</comment>
<dbReference type="GO" id="GO:0005886">
    <property type="term" value="C:plasma membrane"/>
    <property type="evidence" value="ECO:0007669"/>
    <property type="project" value="UniProtKB-SubCell"/>
</dbReference>
<keyword evidence="6 9" id="KW-0472">Membrane</keyword>
<dbReference type="InterPro" id="IPR037185">
    <property type="entry name" value="EmrE-like"/>
</dbReference>
<reference evidence="10 11" key="1">
    <citation type="submission" date="2019-02" db="EMBL/GenBank/DDBJ databases">
        <title>The Batch Genome Submission of Acinetobacter spp. strains.</title>
        <authorList>
            <person name="Qin J."/>
            <person name="Hu Y."/>
            <person name="Ye H."/>
            <person name="Wei L."/>
            <person name="Feng Y."/>
            <person name="Zong Z."/>
        </authorList>
    </citation>
    <scope>NUCLEOTIDE SEQUENCE [LARGE SCALE GENOMIC DNA]</scope>
    <source>
        <strain evidence="10 11">WCHABo060081</strain>
    </source>
</reference>
<feature type="transmembrane region" description="Helical" evidence="9">
    <location>
        <begin position="84"/>
        <end position="103"/>
    </location>
</feature>
<name>A0A4Q7AR71_9GAMM</name>
<gene>
    <name evidence="10" type="ORF">EXE25_12925</name>
</gene>
<dbReference type="RefSeq" id="WP_130146941.1">
    <property type="nucleotide sequence ID" value="NZ_SGSU01000014.1"/>
</dbReference>
<comment type="similarity">
    <text evidence="7 8">Belongs to the drug/metabolite transporter (DMT) superfamily. Small multidrug resistance (SMR) (TC 2.A.7.1) family.</text>
</comment>
<evidence type="ECO:0000256" key="5">
    <source>
        <dbReference type="ARBA" id="ARBA00022989"/>
    </source>
</evidence>
<evidence type="ECO:0000256" key="4">
    <source>
        <dbReference type="ARBA" id="ARBA00022692"/>
    </source>
</evidence>
<evidence type="ECO:0000256" key="9">
    <source>
        <dbReference type="SAM" id="Phobius"/>
    </source>
</evidence>
<keyword evidence="4 8" id="KW-0812">Transmembrane</keyword>
<dbReference type="GO" id="GO:1990961">
    <property type="term" value="P:xenobiotic detoxification by transmembrane export across the plasma membrane"/>
    <property type="evidence" value="ECO:0007669"/>
    <property type="project" value="UniProtKB-ARBA"/>
</dbReference>
<dbReference type="FunFam" id="1.10.3730.20:FF:000001">
    <property type="entry name" value="Quaternary ammonium compound resistance transporter SugE"/>
    <property type="match status" value="1"/>
</dbReference>
<accession>A0A4Q7AR71</accession>
<dbReference type="Gene3D" id="1.10.3730.20">
    <property type="match status" value="1"/>
</dbReference>
<sequence>MAFLYLTVAVIAEVLATAALKASNGFTELVPIIFTVLGYAIALFFLGLTFKSIPMGLAYAMWSAAGIVLISCVGWIVFKQNLDLPALIGLVFIVLGIVIINIFSESTEL</sequence>
<evidence type="ECO:0000313" key="10">
    <source>
        <dbReference type="EMBL" id="RZG65740.1"/>
    </source>
</evidence>
<dbReference type="GO" id="GO:0015199">
    <property type="term" value="F:amino-acid betaine transmembrane transporter activity"/>
    <property type="evidence" value="ECO:0007669"/>
    <property type="project" value="TreeGrafter"/>
</dbReference>
<dbReference type="InterPro" id="IPR000390">
    <property type="entry name" value="Small_drug/metabolite_transptr"/>
</dbReference>
<evidence type="ECO:0000313" key="11">
    <source>
        <dbReference type="Proteomes" id="UP000293483"/>
    </source>
</evidence>